<keyword evidence="3" id="KW-0328">Glycosyltransferase</keyword>
<evidence type="ECO:0000313" key="7">
    <source>
        <dbReference type="EMBL" id="PWS39113.1"/>
    </source>
</evidence>
<dbReference type="GO" id="GO:0016757">
    <property type="term" value="F:glycosyltransferase activity"/>
    <property type="evidence" value="ECO:0007669"/>
    <property type="project" value="UniProtKB-KW"/>
</dbReference>
<dbReference type="RefSeq" id="WP_109869734.1">
    <property type="nucleotide sequence ID" value="NZ_QGNA01000001.1"/>
</dbReference>
<dbReference type="SUPFAM" id="SSF53448">
    <property type="entry name" value="Nucleotide-diphospho-sugar transferases"/>
    <property type="match status" value="1"/>
</dbReference>
<dbReference type="AlphaFoldDB" id="A0A317FKM7"/>
<organism evidence="7 8">
    <name type="scientific">Falsiroseomonas bella</name>
    <dbReference type="NCBI Taxonomy" id="2184016"/>
    <lineage>
        <taxon>Bacteria</taxon>
        <taxon>Pseudomonadati</taxon>
        <taxon>Pseudomonadota</taxon>
        <taxon>Alphaproteobacteria</taxon>
        <taxon>Acetobacterales</taxon>
        <taxon>Roseomonadaceae</taxon>
        <taxon>Falsiroseomonas</taxon>
    </lineage>
</organism>
<keyword evidence="2" id="KW-1003">Cell membrane</keyword>
<dbReference type="Proteomes" id="UP000245765">
    <property type="component" value="Unassembled WGS sequence"/>
</dbReference>
<dbReference type="InterPro" id="IPR001173">
    <property type="entry name" value="Glyco_trans_2-like"/>
</dbReference>
<evidence type="ECO:0000256" key="2">
    <source>
        <dbReference type="ARBA" id="ARBA00022475"/>
    </source>
</evidence>
<evidence type="ECO:0000256" key="5">
    <source>
        <dbReference type="ARBA" id="ARBA00023136"/>
    </source>
</evidence>
<keyword evidence="5" id="KW-0472">Membrane</keyword>
<gene>
    <name evidence="7" type="ORF">DFH01_07700</name>
</gene>
<evidence type="ECO:0000256" key="3">
    <source>
        <dbReference type="ARBA" id="ARBA00022676"/>
    </source>
</evidence>
<dbReference type="NCBIfam" id="TIGR04283">
    <property type="entry name" value="glyco_like_mftF"/>
    <property type="match status" value="1"/>
</dbReference>
<dbReference type="InterPro" id="IPR026461">
    <property type="entry name" value="Trfase_2_rSAM/seldom_assoc"/>
</dbReference>
<sequence length="231" mass="24878">MPTREPLIKGLSVVIPALNAAATLPGTLAALGTAPDELVVVDGGSVDGTAAVAAEGGARVVRAPRGRGVQIAAGVAAASRPWLLILHADTRLAPGWTEAVRQAMRDPGRARYFRFALDDDTQAARRLERAVAWRCRVLALPYGDQGLLVHRALLDAVGSMRPLPLMEDVDLVRRLGRARLAALDAAAVTSAERWQREGYLRRSARNLACLSLWFLGVPPRIIQRLYSGRRG</sequence>
<dbReference type="CDD" id="cd02522">
    <property type="entry name" value="GT_2_like_a"/>
    <property type="match status" value="1"/>
</dbReference>
<protein>
    <submittedName>
        <fullName evidence="7">Glycosyl transferase family 2</fullName>
    </submittedName>
</protein>
<keyword evidence="8" id="KW-1185">Reference proteome</keyword>
<feature type="domain" description="Glycosyltransferase 2-like" evidence="6">
    <location>
        <begin position="12"/>
        <end position="130"/>
    </location>
</feature>
<evidence type="ECO:0000256" key="4">
    <source>
        <dbReference type="ARBA" id="ARBA00022679"/>
    </source>
</evidence>
<dbReference type="Pfam" id="PF00535">
    <property type="entry name" value="Glycos_transf_2"/>
    <property type="match status" value="1"/>
</dbReference>
<reference evidence="8" key="1">
    <citation type="submission" date="2018-05" db="EMBL/GenBank/DDBJ databases">
        <authorList>
            <person name="Du Z."/>
            <person name="Wang X."/>
        </authorList>
    </citation>
    <scope>NUCLEOTIDE SEQUENCE [LARGE SCALE GENOMIC DNA]</scope>
    <source>
        <strain evidence="8">CQN31</strain>
    </source>
</reference>
<name>A0A317FKM7_9PROT</name>
<proteinExistence type="predicted"/>
<evidence type="ECO:0000256" key="1">
    <source>
        <dbReference type="ARBA" id="ARBA00004236"/>
    </source>
</evidence>
<dbReference type="GO" id="GO:0005886">
    <property type="term" value="C:plasma membrane"/>
    <property type="evidence" value="ECO:0007669"/>
    <property type="project" value="UniProtKB-SubCell"/>
</dbReference>
<dbReference type="Gene3D" id="3.90.550.10">
    <property type="entry name" value="Spore Coat Polysaccharide Biosynthesis Protein SpsA, Chain A"/>
    <property type="match status" value="1"/>
</dbReference>
<dbReference type="EMBL" id="QGNA01000001">
    <property type="protein sequence ID" value="PWS39113.1"/>
    <property type="molecule type" value="Genomic_DNA"/>
</dbReference>
<comment type="caution">
    <text evidence="7">The sequence shown here is derived from an EMBL/GenBank/DDBJ whole genome shotgun (WGS) entry which is preliminary data.</text>
</comment>
<keyword evidence="4 7" id="KW-0808">Transferase</keyword>
<evidence type="ECO:0000313" key="8">
    <source>
        <dbReference type="Proteomes" id="UP000245765"/>
    </source>
</evidence>
<dbReference type="PANTHER" id="PTHR43646">
    <property type="entry name" value="GLYCOSYLTRANSFERASE"/>
    <property type="match status" value="1"/>
</dbReference>
<dbReference type="OrthoDB" id="5291101at2"/>
<comment type="subcellular location">
    <subcellularLocation>
        <location evidence="1">Cell membrane</location>
    </subcellularLocation>
</comment>
<dbReference type="PANTHER" id="PTHR43646:SF2">
    <property type="entry name" value="GLYCOSYLTRANSFERASE 2-LIKE DOMAIN-CONTAINING PROTEIN"/>
    <property type="match status" value="1"/>
</dbReference>
<evidence type="ECO:0000259" key="6">
    <source>
        <dbReference type="Pfam" id="PF00535"/>
    </source>
</evidence>
<accession>A0A317FKM7</accession>
<dbReference type="InterPro" id="IPR029044">
    <property type="entry name" value="Nucleotide-diphossugar_trans"/>
</dbReference>